<reference evidence="4" key="2">
    <citation type="submission" date="2016-02" db="EMBL/GenBank/DDBJ databases">
        <title>Genome sequencing of Aspergillus luchuensis NBRC 4314.</title>
        <authorList>
            <person name="Yamada O."/>
        </authorList>
    </citation>
    <scope>NUCLEOTIDE SEQUENCE [LARGE SCALE GENOMIC DNA]</scope>
    <source>
        <strain evidence="4">RIB 2604</strain>
    </source>
</reference>
<name>A0A146F1L0_ASPKA</name>
<proteinExistence type="predicted"/>
<dbReference type="SUPFAM" id="SSF52540">
    <property type="entry name" value="P-loop containing nucleoside triphosphate hydrolases"/>
    <property type="match status" value="1"/>
</dbReference>
<sequence length="493" mass="55653">MGRLVDGQPSVIGFSAVDSDSGNLVNILRVETSHVVEVVDDAKHSTPGDGATLPGSEQDERPEDLFKPIKYTYDCFNYDGADFKETHDTPVQLKVVKEPKQPSPTEEPSCLFEIVTKIMVRRPPGGMPEDAERPSLEFMKVENVNKARMIIYSLSLLDAIREVVKYYPRVLIHHIRELRELRDRLDTNTAAKPDAHLLEKCRHLEVLLQFLDPVVQRMVLPADKRLLKETPTVIFEDIWYLLKPGSLCYFLNDNIWLGGIIENVQYSEKSDDEEEAWMVSVMFQDSDFHQHVFGPAPRLISIEAFDGEKVVTTLPVFPCQFHDRQDNGSRRAAFQRRGALVRDIVWGGYNDWTFNWKPGSIKNAKVEDDQNPISSMLPLDLNASECSKSLLSDDHLFMTCPVMAAFALSTKTWEIVNVDYAEQLEKATTIPDANIKPESLQIIKALSDRQIKTQNLWSADFIKDKGEGVVVLLHGPPGVGKTYTVGELARQGA</sequence>
<accession>A0A146F1L0</accession>
<dbReference type="AlphaFoldDB" id="A0A146F1L0"/>
<dbReference type="Pfam" id="PF22942">
    <property type="entry name" value="DUF7025"/>
    <property type="match status" value="1"/>
</dbReference>
<reference evidence="3 4" key="1">
    <citation type="journal article" date="2016" name="DNA Res.">
        <title>Genome sequence of Aspergillus luchuensis NBRC 4314.</title>
        <authorList>
            <person name="Yamada O."/>
            <person name="Machida M."/>
            <person name="Hosoyama A."/>
            <person name="Goto M."/>
            <person name="Takahashi T."/>
            <person name="Futagami T."/>
            <person name="Yamagata Y."/>
            <person name="Takeuchi M."/>
            <person name="Kobayashi T."/>
            <person name="Koike H."/>
            <person name="Abe K."/>
            <person name="Asai K."/>
            <person name="Arita M."/>
            <person name="Fujita N."/>
            <person name="Fukuda K."/>
            <person name="Higa K."/>
            <person name="Horikawa H."/>
            <person name="Ishikawa T."/>
            <person name="Jinno K."/>
            <person name="Kato Y."/>
            <person name="Kirimura K."/>
            <person name="Mizutani O."/>
            <person name="Nakasone K."/>
            <person name="Sano M."/>
            <person name="Shiraishi Y."/>
            <person name="Tsukahara M."/>
            <person name="Gomi K."/>
        </authorList>
    </citation>
    <scope>NUCLEOTIDE SEQUENCE [LARGE SCALE GENOMIC DNA]</scope>
    <source>
        <strain evidence="3 4">RIB 2604</strain>
    </source>
</reference>
<dbReference type="EMBL" id="BCWF01000006">
    <property type="protein sequence ID" value="GAT20096.1"/>
    <property type="molecule type" value="Genomic_DNA"/>
</dbReference>
<comment type="caution">
    <text evidence="3">The sequence shown here is derived from an EMBL/GenBank/DDBJ whole genome shotgun (WGS) entry which is preliminary data.</text>
</comment>
<evidence type="ECO:0000259" key="2">
    <source>
        <dbReference type="Pfam" id="PF22942"/>
    </source>
</evidence>
<dbReference type="Proteomes" id="UP000075230">
    <property type="component" value="Unassembled WGS sequence"/>
</dbReference>
<dbReference type="InterPro" id="IPR027417">
    <property type="entry name" value="P-loop_NTPase"/>
</dbReference>
<evidence type="ECO:0000256" key="1">
    <source>
        <dbReference type="SAM" id="MobiDB-lite"/>
    </source>
</evidence>
<evidence type="ECO:0000313" key="4">
    <source>
        <dbReference type="Proteomes" id="UP000075230"/>
    </source>
</evidence>
<feature type="domain" description="DUF7025" evidence="2">
    <location>
        <begin position="225"/>
        <end position="323"/>
    </location>
</feature>
<dbReference type="PANTHER" id="PTHR46411:SF3">
    <property type="entry name" value="AAA+ ATPASE DOMAIN-CONTAINING PROTEIN"/>
    <property type="match status" value="1"/>
</dbReference>
<organism evidence="3 4">
    <name type="scientific">Aspergillus kawachii</name>
    <name type="common">White koji mold</name>
    <name type="synonym">Aspergillus awamori var. kawachi</name>
    <dbReference type="NCBI Taxonomy" id="1069201"/>
    <lineage>
        <taxon>Eukaryota</taxon>
        <taxon>Fungi</taxon>
        <taxon>Dikarya</taxon>
        <taxon>Ascomycota</taxon>
        <taxon>Pezizomycotina</taxon>
        <taxon>Eurotiomycetes</taxon>
        <taxon>Eurotiomycetidae</taxon>
        <taxon>Eurotiales</taxon>
        <taxon>Aspergillaceae</taxon>
        <taxon>Aspergillus</taxon>
        <taxon>Aspergillus subgen. Circumdati</taxon>
    </lineage>
</organism>
<gene>
    <name evidence="3" type="ORF">RIB2604_00606850</name>
</gene>
<dbReference type="InterPro" id="IPR054289">
    <property type="entry name" value="DUF7025"/>
</dbReference>
<dbReference type="PANTHER" id="PTHR46411">
    <property type="entry name" value="FAMILY ATPASE, PUTATIVE-RELATED"/>
    <property type="match status" value="1"/>
</dbReference>
<evidence type="ECO:0000313" key="3">
    <source>
        <dbReference type="EMBL" id="GAT20096.1"/>
    </source>
</evidence>
<protein>
    <recommendedName>
        <fullName evidence="2">DUF7025 domain-containing protein</fullName>
    </recommendedName>
</protein>
<feature type="region of interest" description="Disordered" evidence="1">
    <location>
        <begin position="40"/>
        <end position="61"/>
    </location>
</feature>
<dbReference type="VEuPathDB" id="FungiDB:ASPFODRAFT_63507"/>